<dbReference type="InterPro" id="IPR032465">
    <property type="entry name" value="ACMSD"/>
</dbReference>
<dbReference type="GO" id="GO:0047596">
    <property type="term" value="F:6-methylsalicylate decarboxylase activity"/>
    <property type="evidence" value="ECO:0007669"/>
    <property type="project" value="UniProtKB-EC"/>
</dbReference>
<proteinExistence type="inferred from homology"/>
<sequence length="315" mass="35092">MAPLKIDTHQHIFPPPVRKAIERNPALAQGIHPPPWTPSTTLAFMAHNSINTSILSCPVSLTVICQDNAVETAALAREVNLYLASLRDQYPTQLGFFASLPSPADTTRCIEEIRYALDVLKADGVALFTSYSDKYLGHPDFEAVWQELNAWKAVVFTHPTMEDRNKSITEPFTIPRPLLDWSHETTRMAVHMILTGALRRYASDCRIILSHGGGTLPFVAGRMADLDTQTRVSGKSAEEFLAEVRLFYFDLALVGHEMPLGLVLDFAADGHVLYGTDFPFVRDDTVARQWGVVGGEELVAKTWKTAQMLFPRLKN</sequence>
<evidence type="ECO:0000256" key="1">
    <source>
        <dbReference type="ARBA" id="ARBA00005871"/>
    </source>
</evidence>
<dbReference type="Gene3D" id="3.20.20.140">
    <property type="entry name" value="Metal-dependent hydrolases"/>
    <property type="match status" value="1"/>
</dbReference>
<dbReference type="GO" id="GO:0046872">
    <property type="term" value="F:metal ion binding"/>
    <property type="evidence" value="ECO:0007669"/>
    <property type="project" value="UniProtKB-KW"/>
</dbReference>
<dbReference type="PANTHER" id="PTHR21240:SF29">
    <property type="entry name" value="AMIDOHYDROLASE-RELATED DOMAIN-CONTAINING PROTEIN"/>
    <property type="match status" value="1"/>
</dbReference>
<dbReference type="Proteomes" id="UP000184356">
    <property type="component" value="Unassembled WGS sequence"/>
</dbReference>
<reference evidence="11" key="1">
    <citation type="journal article" date="2017" name="Genome Biol.">
        <title>Comparative genomics reveals high biological diversity and specific adaptations in the industrially and medically important fungal genus Aspergillus.</title>
        <authorList>
            <person name="de Vries R.P."/>
            <person name="Riley R."/>
            <person name="Wiebenga A."/>
            <person name="Aguilar-Osorio G."/>
            <person name="Amillis S."/>
            <person name="Uchima C.A."/>
            <person name="Anderluh G."/>
            <person name="Asadollahi M."/>
            <person name="Askin M."/>
            <person name="Barry K."/>
            <person name="Battaglia E."/>
            <person name="Bayram O."/>
            <person name="Benocci T."/>
            <person name="Braus-Stromeyer S.A."/>
            <person name="Caldana C."/>
            <person name="Canovas D."/>
            <person name="Cerqueira G.C."/>
            <person name="Chen F."/>
            <person name="Chen W."/>
            <person name="Choi C."/>
            <person name="Clum A."/>
            <person name="Dos Santos R.A."/>
            <person name="Damasio A.R."/>
            <person name="Diallinas G."/>
            <person name="Emri T."/>
            <person name="Fekete E."/>
            <person name="Flipphi M."/>
            <person name="Freyberg S."/>
            <person name="Gallo A."/>
            <person name="Gournas C."/>
            <person name="Habgood R."/>
            <person name="Hainaut M."/>
            <person name="Harispe M.L."/>
            <person name="Henrissat B."/>
            <person name="Hilden K.S."/>
            <person name="Hope R."/>
            <person name="Hossain A."/>
            <person name="Karabika E."/>
            <person name="Karaffa L."/>
            <person name="Karanyi Z."/>
            <person name="Krasevec N."/>
            <person name="Kuo A."/>
            <person name="Kusch H."/>
            <person name="LaButti K."/>
            <person name="Lagendijk E.L."/>
            <person name="Lapidus A."/>
            <person name="Levasseur A."/>
            <person name="Lindquist E."/>
            <person name="Lipzen A."/>
            <person name="Logrieco A.F."/>
            <person name="MacCabe A."/>
            <person name="Maekelae M.R."/>
            <person name="Malavazi I."/>
            <person name="Melin P."/>
            <person name="Meyer V."/>
            <person name="Mielnichuk N."/>
            <person name="Miskei M."/>
            <person name="Molnar A.P."/>
            <person name="Mule G."/>
            <person name="Ngan C.Y."/>
            <person name="Orejas M."/>
            <person name="Orosz E."/>
            <person name="Ouedraogo J.P."/>
            <person name="Overkamp K.M."/>
            <person name="Park H.-S."/>
            <person name="Perrone G."/>
            <person name="Piumi F."/>
            <person name="Punt P.J."/>
            <person name="Ram A.F."/>
            <person name="Ramon A."/>
            <person name="Rauscher S."/>
            <person name="Record E."/>
            <person name="Riano-Pachon D.M."/>
            <person name="Robert V."/>
            <person name="Roehrig J."/>
            <person name="Ruller R."/>
            <person name="Salamov A."/>
            <person name="Salih N.S."/>
            <person name="Samson R.A."/>
            <person name="Sandor E."/>
            <person name="Sanguinetti M."/>
            <person name="Schuetze T."/>
            <person name="Sepcic K."/>
            <person name="Shelest E."/>
            <person name="Sherlock G."/>
            <person name="Sophianopoulou V."/>
            <person name="Squina F.M."/>
            <person name="Sun H."/>
            <person name="Susca A."/>
            <person name="Todd R.B."/>
            <person name="Tsang A."/>
            <person name="Unkles S.E."/>
            <person name="van de Wiele N."/>
            <person name="van Rossen-Uffink D."/>
            <person name="Oliveira J.V."/>
            <person name="Vesth T.C."/>
            <person name="Visser J."/>
            <person name="Yu J.-H."/>
            <person name="Zhou M."/>
            <person name="Andersen M.R."/>
            <person name="Archer D.B."/>
            <person name="Baker S.E."/>
            <person name="Benoit I."/>
            <person name="Brakhage A.A."/>
            <person name="Braus G.H."/>
            <person name="Fischer R."/>
            <person name="Frisvad J.C."/>
            <person name="Goldman G.H."/>
            <person name="Houbraken J."/>
            <person name="Oakley B."/>
            <person name="Pocsi I."/>
            <person name="Scazzocchio C."/>
            <person name="Seiboth B."/>
            <person name="vanKuyk P.A."/>
            <person name="Wortman J."/>
            <person name="Dyer P.S."/>
            <person name="Grigoriev I.V."/>
        </authorList>
    </citation>
    <scope>NUCLEOTIDE SEQUENCE [LARGE SCALE GENOMIC DNA]</scope>
    <source>
        <strain evidence="11">CBS 593.65</strain>
    </source>
</reference>
<dbReference type="InterPro" id="IPR032466">
    <property type="entry name" value="Metal_Hydrolase"/>
</dbReference>
<dbReference type="RefSeq" id="XP_040701342.1">
    <property type="nucleotide sequence ID" value="XM_040839859.1"/>
</dbReference>
<keyword evidence="11" id="KW-1185">Reference proteome</keyword>
<evidence type="ECO:0000259" key="9">
    <source>
        <dbReference type="Pfam" id="PF04909"/>
    </source>
</evidence>
<name>A0A1L9TDP5_9EURO</name>
<evidence type="ECO:0000256" key="6">
    <source>
        <dbReference type="ARBA" id="ARBA00036832"/>
    </source>
</evidence>
<keyword evidence="5 8" id="KW-0456">Lyase</keyword>
<evidence type="ECO:0000256" key="4">
    <source>
        <dbReference type="ARBA" id="ARBA00022833"/>
    </source>
</evidence>
<organism evidence="10 11">
    <name type="scientific">Aspergillus sydowii CBS 593.65</name>
    <dbReference type="NCBI Taxonomy" id="1036612"/>
    <lineage>
        <taxon>Eukaryota</taxon>
        <taxon>Fungi</taxon>
        <taxon>Dikarya</taxon>
        <taxon>Ascomycota</taxon>
        <taxon>Pezizomycotina</taxon>
        <taxon>Eurotiomycetes</taxon>
        <taxon>Eurotiomycetidae</taxon>
        <taxon>Eurotiales</taxon>
        <taxon>Aspergillaceae</taxon>
        <taxon>Aspergillus</taxon>
        <taxon>Aspergillus subgen. Nidulantes</taxon>
    </lineage>
</organism>
<dbReference type="GO" id="GO:0019748">
    <property type="term" value="P:secondary metabolic process"/>
    <property type="evidence" value="ECO:0007669"/>
    <property type="project" value="TreeGrafter"/>
</dbReference>
<dbReference type="EMBL" id="KV878588">
    <property type="protein sequence ID" value="OJJ57536.1"/>
    <property type="molecule type" value="Genomic_DNA"/>
</dbReference>
<comment type="catalytic activity">
    <reaction evidence="6">
        <text>6-methylsalicylate + H(+) = 3-methylphenol + CO2</text>
        <dbReference type="Rhea" id="RHEA:23112"/>
        <dbReference type="ChEBI" id="CHEBI:15378"/>
        <dbReference type="ChEBI" id="CHEBI:16526"/>
        <dbReference type="ChEBI" id="CHEBI:17231"/>
        <dbReference type="ChEBI" id="CHEBI:36658"/>
        <dbReference type="EC" id="4.1.1.52"/>
    </reaction>
    <physiologicalReaction direction="left-to-right" evidence="6">
        <dbReference type="Rhea" id="RHEA:23113"/>
    </physiologicalReaction>
</comment>
<accession>A0A1L9TDP5</accession>
<feature type="domain" description="Amidohydrolase-related" evidence="9">
    <location>
        <begin position="6"/>
        <end position="290"/>
    </location>
</feature>
<dbReference type="AlphaFoldDB" id="A0A1L9TDP5"/>
<dbReference type="SUPFAM" id="SSF51556">
    <property type="entry name" value="Metallo-dependent hydrolases"/>
    <property type="match status" value="1"/>
</dbReference>
<evidence type="ECO:0000256" key="7">
    <source>
        <dbReference type="ARBA" id="ARBA00038889"/>
    </source>
</evidence>
<keyword evidence="4" id="KW-0862">Zinc</keyword>
<evidence type="ECO:0000256" key="3">
    <source>
        <dbReference type="ARBA" id="ARBA00022793"/>
    </source>
</evidence>
<evidence type="ECO:0000256" key="5">
    <source>
        <dbReference type="ARBA" id="ARBA00023239"/>
    </source>
</evidence>
<evidence type="ECO:0000313" key="10">
    <source>
        <dbReference type="EMBL" id="OJJ57536.1"/>
    </source>
</evidence>
<evidence type="ECO:0000313" key="11">
    <source>
        <dbReference type="Proteomes" id="UP000184356"/>
    </source>
</evidence>
<dbReference type="PANTHER" id="PTHR21240">
    <property type="entry name" value="2-AMINO-3-CARBOXYLMUCONATE-6-SEMIALDEHYDE DECARBOXYLASE"/>
    <property type="match status" value="1"/>
</dbReference>
<gene>
    <name evidence="10" type="ORF">ASPSYDRAFT_1059704</name>
</gene>
<keyword evidence="2" id="KW-0479">Metal-binding</keyword>
<dbReference type="InterPro" id="IPR006680">
    <property type="entry name" value="Amidohydro-rel"/>
</dbReference>
<dbReference type="EC" id="4.1.1.52" evidence="7"/>
<dbReference type="STRING" id="1036612.A0A1L9TDP5"/>
<dbReference type="VEuPathDB" id="FungiDB:ASPSYDRAFT_1059704"/>
<evidence type="ECO:0000256" key="8">
    <source>
        <dbReference type="RuleBase" id="RU366045"/>
    </source>
</evidence>
<evidence type="ECO:0000256" key="2">
    <source>
        <dbReference type="ARBA" id="ARBA00022723"/>
    </source>
</evidence>
<comment type="similarity">
    <text evidence="1">Belongs to the metallo-dependent hydrolases superfamily. ACMSD family.</text>
</comment>
<dbReference type="OrthoDB" id="2832284at2759"/>
<keyword evidence="3 8" id="KW-0210">Decarboxylase</keyword>
<protein>
    <recommendedName>
        <fullName evidence="7">6-methylsalicylate decarboxylase</fullName>
        <ecNumber evidence="7">4.1.1.52</ecNumber>
    </recommendedName>
</protein>
<dbReference type="GeneID" id="63755932"/>
<dbReference type="GO" id="GO:0005829">
    <property type="term" value="C:cytosol"/>
    <property type="evidence" value="ECO:0007669"/>
    <property type="project" value="TreeGrafter"/>
</dbReference>
<dbReference type="Pfam" id="PF04909">
    <property type="entry name" value="Amidohydro_2"/>
    <property type="match status" value="1"/>
</dbReference>
<dbReference type="GO" id="GO:0016787">
    <property type="term" value="F:hydrolase activity"/>
    <property type="evidence" value="ECO:0007669"/>
    <property type="project" value="InterPro"/>
</dbReference>